<dbReference type="EMBL" id="BMML01000051">
    <property type="protein sequence ID" value="GGN46128.1"/>
    <property type="molecule type" value="Genomic_DNA"/>
</dbReference>
<dbReference type="RefSeq" id="WP_189269546.1">
    <property type="nucleotide sequence ID" value="NZ_BMML01000051.1"/>
</dbReference>
<reference evidence="1" key="2">
    <citation type="submission" date="2020-09" db="EMBL/GenBank/DDBJ databases">
        <authorList>
            <person name="Sun Q."/>
            <person name="Zhou Y."/>
        </authorList>
    </citation>
    <scope>NUCLEOTIDE SEQUENCE</scope>
    <source>
        <strain evidence="1">CGMCC 4.7110</strain>
    </source>
</reference>
<dbReference type="Proteomes" id="UP000653411">
    <property type="component" value="Unassembled WGS sequence"/>
</dbReference>
<organism evidence="1 2">
    <name type="scientific">Streptomyces fuscichromogenes</name>
    <dbReference type="NCBI Taxonomy" id="1324013"/>
    <lineage>
        <taxon>Bacteria</taxon>
        <taxon>Bacillati</taxon>
        <taxon>Actinomycetota</taxon>
        <taxon>Actinomycetes</taxon>
        <taxon>Kitasatosporales</taxon>
        <taxon>Streptomycetaceae</taxon>
        <taxon>Streptomyces</taxon>
    </lineage>
</organism>
<keyword evidence="2" id="KW-1185">Reference proteome</keyword>
<evidence type="ECO:0000313" key="1">
    <source>
        <dbReference type="EMBL" id="GGN46128.1"/>
    </source>
</evidence>
<dbReference type="AlphaFoldDB" id="A0A917XP73"/>
<name>A0A917XP73_9ACTN</name>
<proteinExistence type="predicted"/>
<evidence type="ECO:0000313" key="2">
    <source>
        <dbReference type="Proteomes" id="UP000653411"/>
    </source>
</evidence>
<sequence length="55" mass="6132">MALPAVRTYLVINASAITRGLVVNGCRKRVVLHGYLVDDTRGRRVYAAELLDVYL</sequence>
<reference evidence="1" key="1">
    <citation type="journal article" date="2014" name="Int. J. Syst. Evol. Microbiol.">
        <title>Complete genome sequence of Corynebacterium casei LMG S-19264T (=DSM 44701T), isolated from a smear-ripened cheese.</title>
        <authorList>
            <consortium name="US DOE Joint Genome Institute (JGI-PGF)"/>
            <person name="Walter F."/>
            <person name="Albersmeier A."/>
            <person name="Kalinowski J."/>
            <person name="Ruckert C."/>
        </authorList>
    </citation>
    <scope>NUCLEOTIDE SEQUENCE</scope>
    <source>
        <strain evidence="1">CGMCC 4.7110</strain>
    </source>
</reference>
<protein>
    <submittedName>
        <fullName evidence="1">Uncharacterized protein</fullName>
    </submittedName>
</protein>
<comment type="caution">
    <text evidence="1">The sequence shown here is derived from an EMBL/GenBank/DDBJ whole genome shotgun (WGS) entry which is preliminary data.</text>
</comment>
<accession>A0A917XP73</accession>
<gene>
    <name evidence="1" type="ORF">GCM10011578_098730</name>
</gene>